<reference evidence="2" key="1">
    <citation type="submission" date="2016-07" db="EMBL/GenBank/DDBJ databases">
        <authorList>
            <person name="Florea S."/>
            <person name="Webb J.S."/>
            <person name="Jaromczyk J."/>
            <person name="Schardl C.L."/>
        </authorList>
    </citation>
    <scope>NUCLEOTIDE SEQUENCE [LARGE SCALE GENOMIC DNA]</scope>
    <source>
        <strain evidence="2">CDC-D5610</strain>
    </source>
</reference>
<dbReference type="OrthoDB" id="5639123at2"/>
<dbReference type="EMBL" id="CP016397">
    <property type="protein sequence ID" value="ASQ46539.1"/>
    <property type="molecule type" value="Genomic_DNA"/>
</dbReference>
<evidence type="ECO:0000313" key="1">
    <source>
        <dbReference type="EMBL" id="ASQ46539.1"/>
    </source>
</evidence>
<keyword evidence="2" id="KW-1185">Reference proteome</keyword>
<accession>A0A222P3Y2</accession>
<dbReference type="Proteomes" id="UP000201728">
    <property type="component" value="Chromosome"/>
</dbReference>
<dbReference type="KEGG" id="lcd:clem_09950"/>
<proteinExistence type="predicted"/>
<protein>
    <submittedName>
        <fullName evidence="1">Uncharacterized protein</fullName>
    </submittedName>
</protein>
<sequence length="92" mass="10691">MPSNRFFNNNKADTPIIGRHLRKSEFKKEKLKQITRSLSFDSFFTKALDEPNYNGSSSTHPIENNSAHCEDPFNHDWVNVMWGWANGKFLTT</sequence>
<dbReference type="AlphaFoldDB" id="A0A222P3Y2"/>
<name>A0A222P3Y2_9GAMM</name>
<organism evidence="1 2">
    <name type="scientific">Legionella clemsonensis</name>
    <dbReference type="NCBI Taxonomy" id="1867846"/>
    <lineage>
        <taxon>Bacteria</taxon>
        <taxon>Pseudomonadati</taxon>
        <taxon>Pseudomonadota</taxon>
        <taxon>Gammaproteobacteria</taxon>
        <taxon>Legionellales</taxon>
        <taxon>Legionellaceae</taxon>
        <taxon>Legionella</taxon>
    </lineage>
</organism>
<evidence type="ECO:0000313" key="2">
    <source>
        <dbReference type="Proteomes" id="UP000201728"/>
    </source>
</evidence>
<gene>
    <name evidence="1" type="ORF">clem_09950</name>
</gene>
<dbReference type="RefSeq" id="WP_094091383.1">
    <property type="nucleotide sequence ID" value="NZ_CP016397.1"/>
</dbReference>